<feature type="domain" description="Alpha-D-phosphohexomutase C-terminal" evidence="9">
    <location>
        <begin position="378"/>
        <end position="440"/>
    </location>
</feature>
<dbReference type="InterPro" id="IPR005846">
    <property type="entry name" value="A-D-PHexomutase_a/b/a-III"/>
</dbReference>
<feature type="binding site" description="via phosphate group" evidence="6">
    <location>
        <position position="100"/>
    </location>
    <ligand>
        <name>Mg(2+)</name>
        <dbReference type="ChEBI" id="CHEBI:18420"/>
    </ligand>
</feature>
<evidence type="ECO:0000259" key="10">
    <source>
        <dbReference type="Pfam" id="PF02878"/>
    </source>
</evidence>
<feature type="domain" description="Alpha-D-phosphohexomutase alpha/beta/alpha" evidence="12">
    <location>
        <begin position="259"/>
        <end position="370"/>
    </location>
</feature>
<dbReference type="InterPro" id="IPR006352">
    <property type="entry name" value="GlmM_bact"/>
</dbReference>
<feature type="modified residue" description="Phosphoserine" evidence="6">
    <location>
        <position position="100"/>
    </location>
</feature>
<evidence type="ECO:0000256" key="8">
    <source>
        <dbReference type="RuleBase" id="RU004327"/>
    </source>
</evidence>
<evidence type="ECO:0000256" key="6">
    <source>
        <dbReference type="HAMAP-Rule" id="MF_01554"/>
    </source>
</evidence>
<feature type="binding site" evidence="6">
    <location>
        <position position="246"/>
    </location>
    <ligand>
        <name>Mg(2+)</name>
        <dbReference type="ChEBI" id="CHEBI:18420"/>
    </ligand>
</feature>
<evidence type="ECO:0000256" key="4">
    <source>
        <dbReference type="ARBA" id="ARBA00022842"/>
    </source>
</evidence>
<dbReference type="InterPro" id="IPR005843">
    <property type="entry name" value="A-D-PHexomutase_C"/>
</dbReference>
<feature type="binding site" evidence="6">
    <location>
        <position position="244"/>
    </location>
    <ligand>
        <name>Mg(2+)</name>
        <dbReference type="ChEBI" id="CHEBI:18420"/>
    </ligand>
</feature>
<dbReference type="PANTHER" id="PTHR42946">
    <property type="entry name" value="PHOSPHOHEXOSE MUTASE"/>
    <property type="match status" value="1"/>
</dbReference>
<dbReference type="FunFam" id="3.40.120.10:FF:000001">
    <property type="entry name" value="Phosphoglucosamine mutase"/>
    <property type="match status" value="1"/>
</dbReference>
<dbReference type="FunFam" id="3.40.120.10:FF:000003">
    <property type="entry name" value="Phosphoglucosamine mutase"/>
    <property type="match status" value="1"/>
</dbReference>
<dbReference type="GO" id="GO:0000287">
    <property type="term" value="F:magnesium ion binding"/>
    <property type="evidence" value="ECO:0007669"/>
    <property type="project" value="UniProtKB-UniRule"/>
</dbReference>
<dbReference type="InterPro" id="IPR016066">
    <property type="entry name" value="A-D-PHexomutase_CS"/>
</dbReference>
<name>A0A7C3GGA3_9BACT</name>
<evidence type="ECO:0000259" key="9">
    <source>
        <dbReference type="Pfam" id="PF00408"/>
    </source>
</evidence>
<dbReference type="InterPro" id="IPR016055">
    <property type="entry name" value="A-D-PHexomutase_a/b/a-I/II/III"/>
</dbReference>
<dbReference type="Gene3D" id="3.40.120.10">
    <property type="entry name" value="Alpha-D-Glucose-1,6-Bisphosphate, subunit A, domain 3"/>
    <property type="match status" value="3"/>
</dbReference>
<dbReference type="NCBIfam" id="TIGR01455">
    <property type="entry name" value="glmM"/>
    <property type="match status" value="1"/>
</dbReference>
<feature type="domain" description="Alpha-D-phosphohexomutase alpha/beta/alpha" evidence="11">
    <location>
        <begin position="159"/>
        <end position="255"/>
    </location>
</feature>
<dbReference type="CDD" id="cd05802">
    <property type="entry name" value="GlmM"/>
    <property type="match status" value="1"/>
</dbReference>
<dbReference type="GO" id="GO:0005975">
    <property type="term" value="P:carbohydrate metabolic process"/>
    <property type="evidence" value="ECO:0007669"/>
    <property type="project" value="InterPro"/>
</dbReference>
<comment type="PTM">
    <text evidence="6">Activated by phosphorylation.</text>
</comment>
<dbReference type="InterPro" id="IPR005844">
    <property type="entry name" value="A-D-PHexomutase_a/b/a-I"/>
</dbReference>
<keyword evidence="4 6" id="KW-0460">Magnesium</keyword>
<dbReference type="GO" id="GO:0008966">
    <property type="term" value="F:phosphoglucosamine mutase activity"/>
    <property type="evidence" value="ECO:0007669"/>
    <property type="project" value="UniProtKB-UniRule"/>
</dbReference>
<dbReference type="Pfam" id="PF02880">
    <property type="entry name" value="PGM_PMM_III"/>
    <property type="match status" value="1"/>
</dbReference>
<dbReference type="Pfam" id="PF02879">
    <property type="entry name" value="PGM_PMM_II"/>
    <property type="match status" value="1"/>
</dbReference>
<dbReference type="GO" id="GO:0005829">
    <property type="term" value="C:cytosol"/>
    <property type="evidence" value="ECO:0007669"/>
    <property type="project" value="TreeGrafter"/>
</dbReference>
<dbReference type="Proteomes" id="UP000886043">
    <property type="component" value="Unassembled WGS sequence"/>
</dbReference>
<protein>
    <recommendedName>
        <fullName evidence="6 8">Phosphoglucosamine mutase</fullName>
        <ecNumber evidence="6 8">5.4.2.10</ecNumber>
    </recommendedName>
</protein>
<keyword evidence="5 6" id="KW-0413">Isomerase</keyword>
<dbReference type="InterPro" id="IPR036900">
    <property type="entry name" value="A-D-PHexomutase_C_sf"/>
</dbReference>
<comment type="cofactor">
    <cofactor evidence="6">
        <name>Mg(2+)</name>
        <dbReference type="ChEBI" id="CHEBI:18420"/>
    </cofactor>
    <text evidence="6">Binds 1 Mg(2+) ion per subunit.</text>
</comment>
<dbReference type="EMBL" id="DRMH01000026">
    <property type="protein sequence ID" value="HFC97359.1"/>
    <property type="molecule type" value="Genomic_DNA"/>
</dbReference>
<dbReference type="InterPro" id="IPR005845">
    <property type="entry name" value="A-D-PHexomutase_a/b/a-II"/>
</dbReference>
<keyword evidence="2 6" id="KW-0597">Phosphoprotein</keyword>
<evidence type="ECO:0000256" key="3">
    <source>
        <dbReference type="ARBA" id="ARBA00022723"/>
    </source>
</evidence>
<evidence type="ECO:0000256" key="7">
    <source>
        <dbReference type="RuleBase" id="RU004326"/>
    </source>
</evidence>
<dbReference type="GO" id="GO:0004615">
    <property type="term" value="F:phosphomannomutase activity"/>
    <property type="evidence" value="ECO:0007669"/>
    <property type="project" value="TreeGrafter"/>
</dbReference>
<evidence type="ECO:0000256" key="2">
    <source>
        <dbReference type="ARBA" id="ARBA00022553"/>
    </source>
</evidence>
<dbReference type="PANTHER" id="PTHR42946:SF1">
    <property type="entry name" value="PHOSPHOGLUCOMUTASE (ALPHA-D-GLUCOSE-1,6-BISPHOSPHATE-DEPENDENT)"/>
    <property type="match status" value="1"/>
</dbReference>
<comment type="caution">
    <text evidence="13">The sequence shown here is derived from an EMBL/GenBank/DDBJ whole genome shotgun (WGS) entry which is preliminary data.</text>
</comment>
<dbReference type="Gene3D" id="3.30.310.50">
    <property type="entry name" value="Alpha-D-phosphohexomutase, C-terminal domain"/>
    <property type="match status" value="1"/>
</dbReference>
<dbReference type="SUPFAM" id="SSF53738">
    <property type="entry name" value="Phosphoglucomutase, first 3 domains"/>
    <property type="match status" value="3"/>
</dbReference>
<evidence type="ECO:0000259" key="11">
    <source>
        <dbReference type="Pfam" id="PF02879"/>
    </source>
</evidence>
<dbReference type="SUPFAM" id="SSF55957">
    <property type="entry name" value="Phosphoglucomutase, C-terminal domain"/>
    <property type="match status" value="1"/>
</dbReference>
<evidence type="ECO:0000256" key="5">
    <source>
        <dbReference type="ARBA" id="ARBA00023235"/>
    </source>
</evidence>
<gene>
    <name evidence="6" type="primary">glmM</name>
    <name evidence="13" type="ORF">ENJ40_02715</name>
</gene>
<dbReference type="PROSITE" id="PS00710">
    <property type="entry name" value="PGM_PMM"/>
    <property type="match status" value="1"/>
</dbReference>
<comment type="catalytic activity">
    <reaction evidence="6 8">
        <text>alpha-D-glucosamine 1-phosphate = D-glucosamine 6-phosphate</text>
        <dbReference type="Rhea" id="RHEA:23424"/>
        <dbReference type="ChEBI" id="CHEBI:58516"/>
        <dbReference type="ChEBI" id="CHEBI:58725"/>
        <dbReference type="EC" id="5.4.2.10"/>
    </reaction>
</comment>
<reference evidence="13" key="1">
    <citation type="journal article" date="2020" name="mSystems">
        <title>Genome- and Community-Level Interaction Insights into Carbon Utilization and Element Cycling Functions of Hydrothermarchaeota in Hydrothermal Sediment.</title>
        <authorList>
            <person name="Zhou Z."/>
            <person name="Liu Y."/>
            <person name="Xu W."/>
            <person name="Pan J."/>
            <person name="Luo Z.H."/>
            <person name="Li M."/>
        </authorList>
    </citation>
    <scope>NUCLEOTIDE SEQUENCE [LARGE SCALE GENOMIC DNA]</scope>
    <source>
        <strain evidence="13">HyVt-483</strain>
    </source>
</reference>
<evidence type="ECO:0000259" key="12">
    <source>
        <dbReference type="Pfam" id="PF02880"/>
    </source>
</evidence>
<feature type="active site" description="Phosphoserine intermediate" evidence="6">
    <location>
        <position position="100"/>
    </location>
</feature>
<organism evidence="13">
    <name type="scientific">Thermosulfurimonas dismutans</name>
    <dbReference type="NCBI Taxonomy" id="999894"/>
    <lineage>
        <taxon>Bacteria</taxon>
        <taxon>Pseudomonadati</taxon>
        <taxon>Thermodesulfobacteriota</taxon>
        <taxon>Thermodesulfobacteria</taxon>
        <taxon>Thermodesulfobacteriales</taxon>
        <taxon>Thermodesulfobacteriaceae</taxon>
        <taxon>Thermosulfurimonas</taxon>
    </lineage>
</organism>
<dbReference type="PRINTS" id="PR00509">
    <property type="entry name" value="PGMPMM"/>
</dbReference>
<dbReference type="InterPro" id="IPR005841">
    <property type="entry name" value="Alpha-D-phosphohexomutase_SF"/>
</dbReference>
<dbReference type="InterPro" id="IPR050060">
    <property type="entry name" value="Phosphoglucosamine_mutase"/>
</dbReference>
<evidence type="ECO:0000313" key="13">
    <source>
        <dbReference type="EMBL" id="HFC97359.1"/>
    </source>
</evidence>
<dbReference type="Pfam" id="PF02878">
    <property type="entry name" value="PGM_PMM_I"/>
    <property type="match status" value="1"/>
</dbReference>
<feature type="binding site" evidence="6">
    <location>
        <position position="242"/>
    </location>
    <ligand>
        <name>Mg(2+)</name>
        <dbReference type="ChEBI" id="CHEBI:18420"/>
    </ligand>
</feature>
<evidence type="ECO:0000256" key="1">
    <source>
        <dbReference type="ARBA" id="ARBA00010231"/>
    </source>
</evidence>
<proteinExistence type="inferred from homology"/>
<feature type="domain" description="Alpha-D-phosphohexomutase alpha/beta/alpha" evidence="10">
    <location>
        <begin position="2"/>
        <end position="132"/>
    </location>
</feature>
<comment type="similarity">
    <text evidence="1 6 7">Belongs to the phosphohexose mutase family.</text>
</comment>
<dbReference type="AlphaFoldDB" id="A0A7C3GGA3"/>
<keyword evidence="3 6" id="KW-0479">Metal-binding</keyword>
<dbReference type="EC" id="5.4.2.10" evidence="6 8"/>
<dbReference type="Pfam" id="PF00408">
    <property type="entry name" value="PGM_PMM_IV"/>
    <property type="match status" value="1"/>
</dbReference>
<dbReference type="GO" id="GO:0009252">
    <property type="term" value="P:peptidoglycan biosynthetic process"/>
    <property type="evidence" value="ECO:0007669"/>
    <property type="project" value="TreeGrafter"/>
</dbReference>
<accession>A0A7C3GGA3</accession>
<dbReference type="HAMAP" id="MF_01554_B">
    <property type="entry name" value="GlmM_B"/>
    <property type="match status" value="1"/>
</dbReference>
<sequence length="448" mass="49940">MKLFGTDGIRGEANQYPMTPEVALRVGMAVGYLFRNQGRHRRIIIGKDTRLSGYMLEMALASGVLSMGAEAWLVGPLPTPAVAFLTRDLRAEAGVMISASHNPFYDNGIKIFAADGFKLPDEQEERIEELLNSPVLDQARSRGEGIGRAYRIEDARGRYMVYLKRAFPEKMDLEGMRIVVDCAHGATYRVAPEILEELGARVIRLGCSPNGLNINQECGALYPQALQRKVLEEGAEVGLAFDGDGDRLVMVDEKGRILDGDHLLAYLARDLKQRGELWGNAVAVTVMSNLGLERFLKAEGIRIIRTRVGDRYVVEKMREEGLRLGGEQSGHIVFLDQSTTGDGILTALRVLAVMRQKEQPASEILNLFERVPQVTRSVRVREKKPPEEIEGFSERLRRAEEILGDRGRVLVRPSGTEPKYRVMVEGEDQELIETLADELASYLEKCLG</sequence>
<dbReference type="GO" id="GO:0006048">
    <property type="term" value="P:UDP-N-acetylglucosamine biosynthetic process"/>
    <property type="evidence" value="ECO:0007669"/>
    <property type="project" value="TreeGrafter"/>
</dbReference>
<dbReference type="NCBIfam" id="NF008139">
    <property type="entry name" value="PRK10887.1"/>
    <property type="match status" value="1"/>
</dbReference>
<comment type="function">
    <text evidence="6 8">Catalyzes the conversion of glucosamine-6-phosphate to glucosamine-1-phosphate.</text>
</comment>